<dbReference type="PANTHER" id="PTHR16821:SF2">
    <property type="entry name" value="FRATAXIN, MITOCHONDRIAL"/>
    <property type="match status" value="1"/>
</dbReference>
<dbReference type="InterPro" id="IPR017789">
    <property type="entry name" value="Frataxin"/>
</dbReference>
<accession>A0ABR1Q7N8</accession>
<dbReference type="RefSeq" id="XP_066698046.1">
    <property type="nucleotide sequence ID" value="XM_066845648.1"/>
</dbReference>
<dbReference type="SUPFAM" id="SSF55387">
    <property type="entry name" value="Frataxin/Nqo15-like"/>
    <property type="match status" value="1"/>
</dbReference>
<evidence type="ECO:0000256" key="8">
    <source>
        <dbReference type="ARBA" id="ARBA00023002"/>
    </source>
</evidence>
<evidence type="ECO:0000256" key="11">
    <source>
        <dbReference type="ARBA" id="ARBA00023128"/>
    </source>
</evidence>
<comment type="similarity">
    <text evidence="2">Belongs to the frataxin family.</text>
</comment>
<evidence type="ECO:0000256" key="6">
    <source>
        <dbReference type="ARBA" id="ARBA00022496"/>
    </source>
</evidence>
<dbReference type="InterPro" id="IPR020895">
    <property type="entry name" value="Frataxin_CS"/>
</dbReference>
<name>A0ABR1Q7N8_9PEZI</name>
<keyword evidence="7" id="KW-0809">Transit peptide</keyword>
<dbReference type="EC" id="1.16.3.1" evidence="3"/>
<dbReference type="NCBIfam" id="TIGR03421">
    <property type="entry name" value="FeS_CyaY"/>
    <property type="match status" value="1"/>
</dbReference>
<dbReference type="SMART" id="SM01219">
    <property type="entry name" value="Frataxin_Cyay"/>
    <property type="match status" value="1"/>
</dbReference>
<reference evidence="13 14" key="1">
    <citation type="submission" date="2023-01" db="EMBL/GenBank/DDBJ databases">
        <title>Analysis of 21 Apiospora genomes using comparative genomics revels a genus with tremendous synthesis potential of carbohydrate active enzymes and secondary metabolites.</title>
        <authorList>
            <person name="Sorensen T."/>
        </authorList>
    </citation>
    <scope>NUCLEOTIDE SEQUENCE [LARGE SCALE GENOMIC DNA]</scope>
    <source>
        <strain evidence="13 14">CBS 24483</strain>
    </source>
</reference>
<dbReference type="PROSITE" id="PS01344">
    <property type="entry name" value="FRATAXIN_1"/>
    <property type="match status" value="1"/>
</dbReference>
<evidence type="ECO:0000256" key="3">
    <source>
        <dbReference type="ARBA" id="ARBA00013107"/>
    </source>
</evidence>
<evidence type="ECO:0000256" key="7">
    <source>
        <dbReference type="ARBA" id="ARBA00022946"/>
    </source>
</evidence>
<keyword evidence="14" id="KW-1185">Reference proteome</keyword>
<evidence type="ECO:0000256" key="5">
    <source>
        <dbReference type="ARBA" id="ARBA00022448"/>
    </source>
</evidence>
<dbReference type="EMBL" id="JAQQWE010000006">
    <property type="protein sequence ID" value="KAK7948540.1"/>
    <property type="molecule type" value="Genomic_DNA"/>
</dbReference>
<keyword evidence="9" id="KW-0408">Iron</keyword>
<proteinExistence type="inferred from homology"/>
<dbReference type="PANTHER" id="PTHR16821">
    <property type="entry name" value="FRATAXIN"/>
    <property type="match status" value="1"/>
</dbReference>
<sequence length="193" mass="21500">MSRSSFAGLGRLAGRTLQGRVAGASTSTRFLLPQKARTTSTPAAPVSRALFSTTSRSAKPLTPDQLKTAKPYEITDQRYHELSDAYLNHLLAHLEERQDNSDDIDVEYSSGVMNVRTKHGVYVINKQPPNKQIWLSSPQTGPKRYDWVVISEDQSAKQDTAVGSWVYLRDGSSLTELLRDEIDVDLDPYGLMD</sequence>
<keyword evidence="8" id="KW-0560">Oxidoreductase</keyword>
<keyword evidence="6" id="KW-0410">Iron transport</keyword>
<evidence type="ECO:0000256" key="12">
    <source>
        <dbReference type="ARBA" id="ARBA00047990"/>
    </source>
</evidence>
<organism evidence="13 14">
    <name type="scientific">Apiospora aurea</name>
    <dbReference type="NCBI Taxonomy" id="335848"/>
    <lineage>
        <taxon>Eukaryota</taxon>
        <taxon>Fungi</taxon>
        <taxon>Dikarya</taxon>
        <taxon>Ascomycota</taxon>
        <taxon>Pezizomycotina</taxon>
        <taxon>Sordariomycetes</taxon>
        <taxon>Xylariomycetidae</taxon>
        <taxon>Amphisphaeriales</taxon>
        <taxon>Apiosporaceae</taxon>
        <taxon>Apiospora</taxon>
    </lineage>
</organism>
<evidence type="ECO:0000256" key="10">
    <source>
        <dbReference type="ARBA" id="ARBA00023065"/>
    </source>
</evidence>
<comment type="subcellular location">
    <subcellularLocation>
        <location evidence="1">Mitochondrion</location>
    </subcellularLocation>
</comment>
<dbReference type="InterPro" id="IPR002908">
    <property type="entry name" value="Frataxin/CyaY"/>
</dbReference>
<evidence type="ECO:0000256" key="1">
    <source>
        <dbReference type="ARBA" id="ARBA00004173"/>
    </source>
</evidence>
<dbReference type="Pfam" id="PF01491">
    <property type="entry name" value="Frataxin_Cyay"/>
    <property type="match status" value="1"/>
</dbReference>
<evidence type="ECO:0000313" key="13">
    <source>
        <dbReference type="EMBL" id="KAK7948540.1"/>
    </source>
</evidence>
<keyword evidence="10" id="KW-0406">Ion transport</keyword>
<dbReference type="PROSITE" id="PS50810">
    <property type="entry name" value="FRATAXIN_2"/>
    <property type="match status" value="1"/>
</dbReference>
<keyword evidence="11" id="KW-0496">Mitochondrion</keyword>
<comment type="caution">
    <text evidence="13">The sequence shown here is derived from an EMBL/GenBank/DDBJ whole genome shotgun (WGS) entry which is preliminary data.</text>
</comment>
<keyword evidence="4" id="KW-0409">Iron storage</keyword>
<gene>
    <name evidence="13" type="ORF">PG986_009426</name>
</gene>
<evidence type="ECO:0000256" key="4">
    <source>
        <dbReference type="ARBA" id="ARBA00022434"/>
    </source>
</evidence>
<dbReference type="GeneID" id="92078710"/>
<dbReference type="Gene3D" id="3.30.920.10">
    <property type="entry name" value="Frataxin/CyaY"/>
    <property type="match status" value="1"/>
</dbReference>
<dbReference type="NCBIfam" id="TIGR03422">
    <property type="entry name" value="mito_frataxin"/>
    <property type="match status" value="1"/>
</dbReference>
<evidence type="ECO:0000256" key="2">
    <source>
        <dbReference type="ARBA" id="ARBA00008183"/>
    </source>
</evidence>
<protein>
    <recommendedName>
        <fullName evidence="3">ferroxidase</fullName>
        <ecNumber evidence="3">1.16.3.1</ecNumber>
    </recommendedName>
</protein>
<evidence type="ECO:0000256" key="9">
    <source>
        <dbReference type="ARBA" id="ARBA00023004"/>
    </source>
</evidence>
<comment type="catalytic activity">
    <reaction evidence="12">
        <text>4 Fe(2+) + O2 + 4 H(+) = 4 Fe(3+) + 2 H2O</text>
        <dbReference type="Rhea" id="RHEA:11148"/>
        <dbReference type="ChEBI" id="CHEBI:15377"/>
        <dbReference type="ChEBI" id="CHEBI:15378"/>
        <dbReference type="ChEBI" id="CHEBI:15379"/>
        <dbReference type="ChEBI" id="CHEBI:29033"/>
        <dbReference type="ChEBI" id="CHEBI:29034"/>
        <dbReference type="EC" id="1.16.3.1"/>
    </reaction>
</comment>
<evidence type="ECO:0000313" key="14">
    <source>
        <dbReference type="Proteomes" id="UP001391051"/>
    </source>
</evidence>
<dbReference type="InterPro" id="IPR036524">
    <property type="entry name" value="Frataxin/CyaY_sf"/>
</dbReference>
<dbReference type="Proteomes" id="UP001391051">
    <property type="component" value="Unassembled WGS sequence"/>
</dbReference>
<keyword evidence="5" id="KW-0813">Transport</keyword>